<dbReference type="FunFam" id="3.30.2460.20:FF:000001">
    <property type="entry name" value="Wnt homolog"/>
    <property type="match status" value="1"/>
</dbReference>
<dbReference type="EMBL" id="LC138016">
    <property type="protein sequence ID" value="BAV17677.1"/>
    <property type="molecule type" value="mRNA"/>
</dbReference>
<comment type="subcellular location">
    <subcellularLocation>
        <location evidence="1 10">Secreted</location>
        <location evidence="1 10">Extracellular space</location>
        <location evidence="1 10">Extracellular matrix</location>
    </subcellularLocation>
</comment>
<evidence type="ECO:0000256" key="1">
    <source>
        <dbReference type="ARBA" id="ARBA00004498"/>
    </source>
</evidence>
<evidence type="ECO:0000256" key="11">
    <source>
        <dbReference type="SAM" id="Phobius"/>
    </source>
</evidence>
<keyword evidence="11" id="KW-1133">Transmembrane helix</keyword>
<accession>A0A193PMH3</accession>
<evidence type="ECO:0000313" key="12">
    <source>
        <dbReference type="EMBL" id="BAV17677.1"/>
    </source>
</evidence>
<gene>
    <name evidence="12" type="primary">Wnt5</name>
</gene>
<evidence type="ECO:0000256" key="3">
    <source>
        <dbReference type="ARBA" id="ARBA00022473"/>
    </source>
</evidence>
<keyword evidence="8" id="KW-0325">Glycoprotein</keyword>
<evidence type="ECO:0000256" key="4">
    <source>
        <dbReference type="ARBA" id="ARBA00022525"/>
    </source>
</evidence>
<sequence>MSSGSHCRGTGRLVAGTTRLNTMRNLWMLLGIVVAVTYAQDVTWWNLGVDSRILHQFDTIGSPELFILGTQPLCAELPGLSSGQQKLCQLFQDHMGPIGEGARLGIEECRYQFSNRRWNCSTAETGSVFGRVTAIASREAAFTYAISAAGVVNAISRSCREGELSPCGCSRAARPPDLDRDWVWGGCGDNVDYGYRFAKEFVDAREKESNAPRGTYMYARMKSNLHNNEAGRRAVYDKAGVQCKCHGVSSSCSLKTCWLQLAEFHDVGAYLKDKYDGASRVRFNKKGKMEPHEARFNRPSKDDMVYLEESPDYCMYDPRAGSLGTVGRECVKTSMGTEGCDLMCCGRGYNSYTKEVVERCNCKFKWCCYVQCKKCRRTVDVHVCK</sequence>
<evidence type="ECO:0000256" key="5">
    <source>
        <dbReference type="ARBA" id="ARBA00022530"/>
    </source>
</evidence>
<dbReference type="PANTHER" id="PTHR12027">
    <property type="entry name" value="WNT RELATED"/>
    <property type="match status" value="1"/>
</dbReference>
<dbReference type="InterPro" id="IPR043158">
    <property type="entry name" value="Wnt_C"/>
</dbReference>
<dbReference type="Pfam" id="PF00110">
    <property type="entry name" value="wnt"/>
    <property type="match status" value="1"/>
</dbReference>
<proteinExistence type="evidence at transcript level"/>
<evidence type="ECO:0000256" key="10">
    <source>
        <dbReference type="RuleBase" id="RU003500"/>
    </source>
</evidence>
<keyword evidence="3 10" id="KW-0217">Developmental protein</keyword>
<protein>
    <recommendedName>
        <fullName evidence="10">Protein Wnt</fullName>
    </recommendedName>
</protein>
<keyword evidence="11" id="KW-0812">Transmembrane</keyword>
<name>A0A193PMH3_PATPE</name>
<comment type="similarity">
    <text evidence="2 10">Belongs to the Wnt family.</text>
</comment>
<dbReference type="GO" id="GO:0005615">
    <property type="term" value="C:extracellular space"/>
    <property type="evidence" value="ECO:0007669"/>
    <property type="project" value="TreeGrafter"/>
</dbReference>
<keyword evidence="11" id="KW-0472">Membrane</keyword>
<dbReference type="InterPro" id="IPR005817">
    <property type="entry name" value="Wnt"/>
</dbReference>
<dbReference type="GO" id="GO:0060070">
    <property type="term" value="P:canonical Wnt signaling pathway"/>
    <property type="evidence" value="ECO:0007669"/>
    <property type="project" value="TreeGrafter"/>
</dbReference>
<keyword evidence="7" id="KW-1015">Disulfide bond</keyword>
<dbReference type="GO" id="GO:0030182">
    <property type="term" value="P:neuron differentiation"/>
    <property type="evidence" value="ECO:0007669"/>
    <property type="project" value="TreeGrafter"/>
</dbReference>
<evidence type="ECO:0000256" key="9">
    <source>
        <dbReference type="ARBA" id="ARBA00023288"/>
    </source>
</evidence>
<reference evidence="12" key="1">
    <citation type="journal article" date="2016" name="Gene Expr. Patterns">
        <title>Wnt, Frizzled, and sFRP gene expression patterns during gastrulation in the starfish Patiria (Asterina) pectinifera.</title>
        <authorList>
            <person name="Kawai N."/>
            <person name="Kuraishi R."/>
            <person name="Kaneko H."/>
        </authorList>
    </citation>
    <scope>NUCLEOTIDE SEQUENCE</scope>
</reference>
<feature type="transmembrane region" description="Helical" evidence="11">
    <location>
        <begin position="26"/>
        <end position="47"/>
    </location>
</feature>
<dbReference type="SMART" id="SM00097">
    <property type="entry name" value="WNT1"/>
    <property type="match status" value="1"/>
</dbReference>
<dbReference type="PANTHER" id="PTHR12027:SF77">
    <property type="entry name" value="PROTEIN WNT-5"/>
    <property type="match status" value="1"/>
</dbReference>
<keyword evidence="5" id="KW-0272">Extracellular matrix</keyword>
<organism evidence="12">
    <name type="scientific">Patiria pectinifera</name>
    <name type="common">Starfish</name>
    <name type="synonym">Asterina pectinifera</name>
    <dbReference type="NCBI Taxonomy" id="7594"/>
    <lineage>
        <taxon>Eukaryota</taxon>
        <taxon>Metazoa</taxon>
        <taxon>Echinodermata</taxon>
        <taxon>Eleutherozoa</taxon>
        <taxon>Asterozoa</taxon>
        <taxon>Asteroidea</taxon>
        <taxon>Valvatacea</taxon>
        <taxon>Valvatida</taxon>
        <taxon>Asterinidae</taxon>
        <taxon>Patiria</taxon>
    </lineage>
</organism>
<evidence type="ECO:0000256" key="8">
    <source>
        <dbReference type="ARBA" id="ARBA00023180"/>
    </source>
</evidence>
<dbReference type="GO" id="GO:0005125">
    <property type="term" value="F:cytokine activity"/>
    <property type="evidence" value="ECO:0007669"/>
    <property type="project" value="TreeGrafter"/>
</dbReference>
<dbReference type="GO" id="GO:0005109">
    <property type="term" value="F:frizzled binding"/>
    <property type="evidence" value="ECO:0007669"/>
    <property type="project" value="TreeGrafter"/>
</dbReference>
<evidence type="ECO:0000256" key="2">
    <source>
        <dbReference type="ARBA" id="ARBA00005683"/>
    </source>
</evidence>
<keyword evidence="4" id="KW-0964">Secreted</keyword>
<evidence type="ECO:0000256" key="7">
    <source>
        <dbReference type="ARBA" id="ARBA00023157"/>
    </source>
</evidence>
<comment type="function">
    <text evidence="10">Ligand for members of the frizzled family of seven transmembrane receptors.</text>
</comment>
<keyword evidence="6 10" id="KW-0879">Wnt signaling pathway</keyword>
<dbReference type="CDD" id="cd19337">
    <property type="entry name" value="Wnt_Wnt5"/>
    <property type="match status" value="1"/>
</dbReference>
<keyword evidence="9" id="KW-0449">Lipoprotein</keyword>
<dbReference type="GO" id="GO:0045165">
    <property type="term" value="P:cell fate commitment"/>
    <property type="evidence" value="ECO:0007669"/>
    <property type="project" value="TreeGrafter"/>
</dbReference>
<dbReference type="Gene3D" id="3.30.2460.20">
    <property type="match status" value="1"/>
</dbReference>
<dbReference type="PRINTS" id="PR01349">
    <property type="entry name" value="WNTPROTEIN"/>
</dbReference>
<dbReference type="AlphaFoldDB" id="A0A193PMH3"/>
<evidence type="ECO:0000256" key="6">
    <source>
        <dbReference type="ARBA" id="ARBA00022687"/>
    </source>
</evidence>